<gene>
    <name evidence="2" type="ORF">L249_7943</name>
</gene>
<evidence type="ECO:0000256" key="1">
    <source>
        <dbReference type="SAM" id="MobiDB-lite"/>
    </source>
</evidence>
<feature type="compositionally biased region" description="Basic and acidic residues" evidence="1">
    <location>
        <begin position="330"/>
        <end position="343"/>
    </location>
</feature>
<evidence type="ECO:0000313" key="2">
    <source>
        <dbReference type="EMBL" id="RCI13903.1"/>
    </source>
</evidence>
<feature type="region of interest" description="Disordered" evidence="1">
    <location>
        <begin position="177"/>
        <end position="197"/>
    </location>
</feature>
<name>A0A367LHI7_9HYPO</name>
<dbReference type="Proteomes" id="UP000253664">
    <property type="component" value="Unassembled WGS sequence"/>
</dbReference>
<comment type="caution">
    <text evidence="2">The sequence shown here is derived from an EMBL/GenBank/DDBJ whole genome shotgun (WGS) entry which is preliminary data.</text>
</comment>
<reference evidence="2 3" key="1">
    <citation type="journal article" date="2015" name="BMC Genomics">
        <title>Insights from the genome of Ophiocordyceps polyrhachis-furcata to pathogenicity and host specificity in insect fungi.</title>
        <authorList>
            <person name="Wichadakul D."/>
            <person name="Kobmoo N."/>
            <person name="Ingsriswang S."/>
            <person name="Tangphatsornruang S."/>
            <person name="Chantasingh D."/>
            <person name="Luangsa-ard J.J."/>
            <person name="Eurwilaichitr L."/>
        </authorList>
    </citation>
    <scope>NUCLEOTIDE SEQUENCE [LARGE SCALE GENOMIC DNA]</scope>
    <source>
        <strain evidence="2 3">BCC 54312</strain>
    </source>
</reference>
<sequence length="409" mass="43030">MAAQPATAKALDALQYLVNDVLVQTGKALRASRRDGHSLAPPTHGALPARLPDTIKAFHAALDELDHDIIRTKSVILRDLKKVQSRKVHNNEHPPPPVEVPPASPRIIDVESSPAAGTMDHQSTKTEPAKQPVAPFPDMGMSLPEAAQPSVPIKEEHTPAHDVTVEGVGPAAVIPTTERQSIGDQHHPTTEEEDTLSMNTMNPGLNFTDMEFTLAPTNNDSQDHPVGDAVALAAAEPSFDLASFVPADGVDDGNAIGSSNNNQTSSSSRSSSSSSSSNHKNHNNKSSGNGNNNGNSNSSNNNNNNNNMASLDSILPANLTAPSNAPTDVADGHVKPNDGRNAEAPDAAFAGIFAGEGQADGMDFDFSIGDSGMGDTFDDLMIDRDNTYSTLEHGDYDAAFFGLEKPNGT</sequence>
<dbReference type="OrthoDB" id="5409998at2759"/>
<feature type="region of interest" description="Disordered" evidence="1">
    <location>
        <begin position="252"/>
        <end position="343"/>
    </location>
</feature>
<dbReference type="STRING" id="1330021.A0A367LHI7"/>
<dbReference type="EMBL" id="LKCN02000005">
    <property type="protein sequence ID" value="RCI13903.1"/>
    <property type="molecule type" value="Genomic_DNA"/>
</dbReference>
<feature type="compositionally biased region" description="Low complexity" evidence="1">
    <location>
        <begin position="257"/>
        <end position="307"/>
    </location>
</feature>
<accession>A0A367LHI7</accession>
<protein>
    <submittedName>
        <fullName evidence="2">Uncharacterized protein</fullName>
    </submittedName>
</protein>
<organism evidence="2 3">
    <name type="scientific">Ophiocordyceps polyrhachis-furcata BCC 54312</name>
    <dbReference type="NCBI Taxonomy" id="1330021"/>
    <lineage>
        <taxon>Eukaryota</taxon>
        <taxon>Fungi</taxon>
        <taxon>Dikarya</taxon>
        <taxon>Ascomycota</taxon>
        <taxon>Pezizomycotina</taxon>
        <taxon>Sordariomycetes</taxon>
        <taxon>Hypocreomycetidae</taxon>
        <taxon>Hypocreales</taxon>
        <taxon>Ophiocordycipitaceae</taxon>
        <taxon>Ophiocordyceps</taxon>
    </lineage>
</organism>
<dbReference type="AlphaFoldDB" id="A0A367LHI7"/>
<feature type="compositionally biased region" description="Pro residues" evidence="1">
    <location>
        <begin position="93"/>
        <end position="104"/>
    </location>
</feature>
<proteinExistence type="predicted"/>
<evidence type="ECO:0000313" key="3">
    <source>
        <dbReference type="Proteomes" id="UP000253664"/>
    </source>
</evidence>
<keyword evidence="3" id="KW-1185">Reference proteome</keyword>
<feature type="region of interest" description="Disordered" evidence="1">
    <location>
        <begin position="85"/>
        <end position="105"/>
    </location>
</feature>